<dbReference type="SUPFAM" id="SSF53335">
    <property type="entry name" value="S-adenosyl-L-methionine-dependent methyltransferases"/>
    <property type="match status" value="1"/>
</dbReference>
<dbReference type="AlphaFoldDB" id="A0A9W9HLY7"/>
<dbReference type="EMBL" id="JAPQKO010000008">
    <property type="protein sequence ID" value="KAJ5151931.1"/>
    <property type="molecule type" value="Genomic_DNA"/>
</dbReference>
<dbReference type="PANTHER" id="PTHR43591">
    <property type="entry name" value="METHYLTRANSFERASE"/>
    <property type="match status" value="1"/>
</dbReference>
<evidence type="ECO:0000313" key="2">
    <source>
        <dbReference type="Proteomes" id="UP001146351"/>
    </source>
</evidence>
<reference evidence="1" key="2">
    <citation type="journal article" date="2023" name="IMA Fungus">
        <title>Comparative genomic study of the Penicillium genus elucidates a diverse pangenome and 15 lateral gene transfer events.</title>
        <authorList>
            <person name="Petersen C."/>
            <person name="Sorensen T."/>
            <person name="Nielsen M.R."/>
            <person name="Sondergaard T.E."/>
            <person name="Sorensen J.L."/>
            <person name="Fitzpatrick D.A."/>
            <person name="Frisvad J.C."/>
            <person name="Nielsen K.L."/>
        </authorList>
    </citation>
    <scope>NUCLEOTIDE SEQUENCE</scope>
    <source>
        <strain evidence="1">IBT 21917</strain>
    </source>
</reference>
<gene>
    <name evidence="1" type="ORF">N7492_010226</name>
</gene>
<dbReference type="Proteomes" id="UP001146351">
    <property type="component" value="Unassembled WGS sequence"/>
</dbReference>
<dbReference type="OrthoDB" id="529367at2759"/>
<reference evidence="1" key="1">
    <citation type="submission" date="2022-11" db="EMBL/GenBank/DDBJ databases">
        <authorList>
            <person name="Petersen C."/>
        </authorList>
    </citation>
    <scope>NUCLEOTIDE SEQUENCE</scope>
    <source>
        <strain evidence="1">IBT 21917</strain>
    </source>
</reference>
<dbReference type="Gene3D" id="3.40.50.150">
    <property type="entry name" value="Vaccinia Virus protein VP39"/>
    <property type="match status" value="1"/>
</dbReference>
<keyword evidence="2" id="KW-1185">Reference proteome</keyword>
<protein>
    <submittedName>
        <fullName evidence="1">Uncharacterized protein</fullName>
    </submittedName>
</protein>
<evidence type="ECO:0000313" key="1">
    <source>
        <dbReference type="EMBL" id="KAJ5151931.1"/>
    </source>
</evidence>
<dbReference type="GO" id="GO:0008168">
    <property type="term" value="F:methyltransferase activity"/>
    <property type="evidence" value="ECO:0007669"/>
    <property type="project" value="TreeGrafter"/>
</dbReference>
<accession>A0A9W9HLY7</accession>
<organism evidence="1 2">
    <name type="scientific">Penicillium capsulatum</name>
    <dbReference type="NCBI Taxonomy" id="69766"/>
    <lineage>
        <taxon>Eukaryota</taxon>
        <taxon>Fungi</taxon>
        <taxon>Dikarya</taxon>
        <taxon>Ascomycota</taxon>
        <taxon>Pezizomycotina</taxon>
        <taxon>Eurotiomycetes</taxon>
        <taxon>Eurotiomycetidae</taxon>
        <taxon>Eurotiales</taxon>
        <taxon>Aspergillaceae</taxon>
        <taxon>Penicillium</taxon>
    </lineage>
</organism>
<dbReference type="InterPro" id="IPR029063">
    <property type="entry name" value="SAM-dependent_MTases_sf"/>
</dbReference>
<dbReference type="Pfam" id="PF13489">
    <property type="entry name" value="Methyltransf_23"/>
    <property type="match status" value="1"/>
</dbReference>
<dbReference type="PANTHER" id="PTHR43591:SF24">
    <property type="entry name" value="2-METHOXY-6-POLYPRENYL-1,4-BENZOQUINOL METHYLASE, MITOCHONDRIAL"/>
    <property type="match status" value="1"/>
</dbReference>
<comment type="caution">
    <text evidence="1">The sequence shown here is derived from an EMBL/GenBank/DDBJ whole genome shotgun (WGS) entry which is preliminary data.</text>
</comment>
<sequence length="351" mass="40165">MKLSIMPGPAITVDPDLFPTQTETYPEDWESETTSIASSIYRGFMENGRRYQTLKQEGYMNPSDEQMFETYEAGHLVALILDSERDNPLFRSPIGDKPKHILDLGTGKGTWAIDVADLFQDATVRGVDLFPPPASWIPPNCRLEVDNVLKEWTWQEPFDLIHLRIMTAAFDSAETDMVYQECYDHIRPGGWIEQLEASPVIECDDNSLPPDSILRTWGPSLLGCAARWGRKLDTIDTMAESIRKAGFVDMHDVDYKWPIGPWPKNQQLKEAGTVNYQHWMSGLEGWCMFLLTKFGEPEPWSKAEVDTWVSKIRAELKNPRLHVYQRVRRVYARKPFPEENVSAYAATETTA</sequence>
<name>A0A9W9HLY7_9EURO</name>
<proteinExistence type="predicted"/>
<dbReference type="CDD" id="cd02440">
    <property type="entry name" value="AdoMet_MTases"/>
    <property type="match status" value="1"/>
</dbReference>